<evidence type="ECO:0000313" key="2">
    <source>
        <dbReference type="Proteomes" id="UP001500630"/>
    </source>
</evidence>
<dbReference type="PIRSF" id="PIRSF017393">
    <property type="entry name" value="MTase_SAV2177"/>
    <property type="match status" value="1"/>
</dbReference>
<reference evidence="2" key="1">
    <citation type="journal article" date="2019" name="Int. J. Syst. Evol. Microbiol.">
        <title>The Global Catalogue of Microorganisms (GCM) 10K type strain sequencing project: providing services to taxonomists for standard genome sequencing and annotation.</title>
        <authorList>
            <consortium name="The Broad Institute Genomics Platform"/>
            <consortium name="The Broad Institute Genome Sequencing Center for Infectious Disease"/>
            <person name="Wu L."/>
            <person name="Ma J."/>
        </authorList>
    </citation>
    <scope>NUCLEOTIDE SEQUENCE [LARGE SCALE GENOMIC DNA]</scope>
    <source>
        <strain evidence="2">JCM 17326</strain>
    </source>
</reference>
<keyword evidence="1" id="KW-0808">Transferase</keyword>
<dbReference type="SUPFAM" id="SSF53335">
    <property type="entry name" value="S-adenosyl-L-methionine-dependent methyltransferases"/>
    <property type="match status" value="1"/>
</dbReference>
<name>A0ABP6ZWK8_9ACTN</name>
<comment type="caution">
    <text evidence="1">The sequence shown here is derived from an EMBL/GenBank/DDBJ whole genome shotgun (WGS) entry which is preliminary data.</text>
</comment>
<sequence length="273" mass="29630">MTEPERPAGKIDPTVPAVARMYDYYLGGKDNFPADREAAEKILEMSAQGGADVREIARANRSFLVRAVEAVARAGVRQFLDIGTGLPTQDNVHQVAHRIVPDAKVVYSDNDPIVLVHARALLADNSDTVIIDGDAHDPKGLLAAAAQHLDFSQPVAVLAVALFHYFGGDDEVAGIVRALREPLAPGSHLIISHAYVEKGQSTRERKDGTEDIYRRTTSGVLHLRDADMVRTYFDGLELLEPGLVPVQNWRNDDPFIVPGMEKGGLLGGVGRVP</sequence>
<accession>A0ABP6ZWK8</accession>
<dbReference type="Pfam" id="PF04672">
    <property type="entry name" value="Methyltransf_19"/>
    <property type="match status" value="1"/>
</dbReference>
<gene>
    <name evidence="1" type="ORF">GCM10022419_127670</name>
</gene>
<dbReference type="RefSeq" id="WP_345578937.1">
    <property type="nucleotide sequence ID" value="NZ_BAABDQ010000062.1"/>
</dbReference>
<dbReference type="Proteomes" id="UP001500630">
    <property type="component" value="Unassembled WGS sequence"/>
</dbReference>
<organism evidence="1 2">
    <name type="scientific">Nonomuraea rosea</name>
    <dbReference type="NCBI Taxonomy" id="638574"/>
    <lineage>
        <taxon>Bacteria</taxon>
        <taxon>Bacillati</taxon>
        <taxon>Actinomycetota</taxon>
        <taxon>Actinomycetes</taxon>
        <taxon>Streptosporangiales</taxon>
        <taxon>Streptosporangiaceae</taxon>
        <taxon>Nonomuraea</taxon>
    </lineage>
</organism>
<protein>
    <submittedName>
        <fullName evidence="1">SAM-dependent methyltransferase</fullName>
    </submittedName>
</protein>
<dbReference type="GO" id="GO:0032259">
    <property type="term" value="P:methylation"/>
    <property type="evidence" value="ECO:0007669"/>
    <property type="project" value="UniProtKB-KW"/>
</dbReference>
<dbReference type="Gene3D" id="3.40.50.150">
    <property type="entry name" value="Vaccinia Virus protein VP39"/>
    <property type="match status" value="1"/>
</dbReference>
<keyword evidence="1" id="KW-0489">Methyltransferase</keyword>
<keyword evidence="2" id="KW-1185">Reference proteome</keyword>
<dbReference type="InterPro" id="IPR029063">
    <property type="entry name" value="SAM-dependent_MTases_sf"/>
</dbReference>
<dbReference type="InterPro" id="IPR006764">
    <property type="entry name" value="SAM_dep_MeTrfase_SAV2177_type"/>
</dbReference>
<dbReference type="GO" id="GO:0008168">
    <property type="term" value="F:methyltransferase activity"/>
    <property type="evidence" value="ECO:0007669"/>
    <property type="project" value="UniProtKB-KW"/>
</dbReference>
<proteinExistence type="predicted"/>
<evidence type="ECO:0000313" key="1">
    <source>
        <dbReference type="EMBL" id="GAA3620503.1"/>
    </source>
</evidence>
<dbReference type="EMBL" id="BAABDQ010000062">
    <property type="protein sequence ID" value="GAA3620503.1"/>
    <property type="molecule type" value="Genomic_DNA"/>
</dbReference>